<evidence type="ECO:0000256" key="1">
    <source>
        <dbReference type="ARBA" id="ARBA00001946"/>
    </source>
</evidence>
<dbReference type="InterPro" id="IPR023214">
    <property type="entry name" value="HAD_sf"/>
</dbReference>
<dbReference type="RefSeq" id="XP_005841194.1">
    <property type="nucleotide sequence ID" value="XM_005841137.1"/>
</dbReference>
<dbReference type="AlphaFoldDB" id="L1K0Y1"/>
<keyword evidence="8" id="KW-0460">Magnesium</keyword>
<evidence type="ECO:0000313" key="13">
    <source>
        <dbReference type="EnsemblProtists" id="EKX54214"/>
    </source>
</evidence>
<dbReference type="GO" id="GO:0005737">
    <property type="term" value="C:cytoplasm"/>
    <property type="evidence" value="ECO:0007669"/>
    <property type="project" value="TreeGrafter"/>
</dbReference>
<dbReference type="HOGENOM" id="CLU_036368_0_0_1"/>
<keyword evidence="6" id="KW-0479">Metal-binding</keyword>
<dbReference type="SFLD" id="SFLDG01137">
    <property type="entry name" value="C1.6.1:_Phosphoserine_Phosphat"/>
    <property type="match status" value="1"/>
</dbReference>
<dbReference type="CDD" id="cd07500">
    <property type="entry name" value="HAD_PSP"/>
    <property type="match status" value="1"/>
</dbReference>
<dbReference type="GO" id="GO:0006564">
    <property type="term" value="P:L-serine biosynthetic process"/>
    <property type="evidence" value="ECO:0007669"/>
    <property type="project" value="UniProtKB-KW"/>
</dbReference>
<dbReference type="PANTHER" id="PTHR43344">
    <property type="entry name" value="PHOSPHOSERINE PHOSPHATASE"/>
    <property type="match status" value="1"/>
</dbReference>
<dbReference type="Pfam" id="PF13740">
    <property type="entry name" value="ACT_6"/>
    <property type="match status" value="1"/>
</dbReference>
<dbReference type="InterPro" id="IPR045865">
    <property type="entry name" value="ACT-like_dom_sf"/>
</dbReference>
<keyword evidence="7" id="KW-0378">Hydrolase</keyword>
<organism evidence="12">
    <name type="scientific">Guillardia theta (strain CCMP2712)</name>
    <name type="common">Cryptophyte</name>
    <dbReference type="NCBI Taxonomy" id="905079"/>
    <lineage>
        <taxon>Eukaryota</taxon>
        <taxon>Cryptophyceae</taxon>
        <taxon>Pyrenomonadales</taxon>
        <taxon>Geminigeraceae</taxon>
        <taxon>Guillardia</taxon>
    </lineage>
</organism>
<dbReference type="InterPro" id="IPR050582">
    <property type="entry name" value="HAD-like_SerB"/>
</dbReference>
<proteinExistence type="inferred from homology"/>
<evidence type="ECO:0000313" key="14">
    <source>
        <dbReference type="Proteomes" id="UP000011087"/>
    </source>
</evidence>
<sequence>MPRREIFLLTVKGERARPGLTAALTETMGKHNVTVLDIGQAEIHDMLSLGMLIEAPAEPGTESLNVLKEIVFMAHHLGLTVNFTPISAPDYERWVAEQTKPRFTVTLLTRRLQAQYLAIVTKIIFDNNLNIDSITRLSGRVSLRGLNSTNVKGQRSALQFEVSGKPRNVDQMREELFKVSLSQPVDIAVQDDDLYRRNRRLILFDMDSTLIQCEVIDELAKKANVGKQVAEITEAAMRGELDFKESFKRRMRLLKGMDENVLQEIAEGLPVTEGAPRLIANLKRLGYKVGILSGGFTYFARFLQKKLGIDYVHANELDFKDGKLTGEVKGEIVDGNRKAELLQEIAKKEGLSLKQVIAVGDGANDIPMLKLAGLGVAFHAKPKVKEQAKVGISTLGLDGILYLLGVRDREALNEVGDETINEVLMPNAKL</sequence>
<evidence type="ECO:0000256" key="7">
    <source>
        <dbReference type="ARBA" id="ARBA00022801"/>
    </source>
</evidence>
<comment type="similarity">
    <text evidence="3">Belongs to the HAD-like hydrolase superfamily. SerB family.</text>
</comment>
<dbReference type="InterPro" id="IPR036412">
    <property type="entry name" value="HAD-like_sf"/>
</dbReference>
<evidence type="ECO:0000256" key="4">
    <source>
        <dbReference type="ARBA" id="ARBA00012640"/>
    </source>
</evidence>
<dbReference type="PaxDb" id="55529-EKX54214"/>
<dbReference type="Gene3D" id="3.30.70.260">
    <property type="match status" value="1"/>
</dbReference>
<evidence type="ECO:0000256" key="11">
    <source>
        <dbReference type="PIRSR" id="PIRSR604469-1"/>
    </source>
</evidence>
<dbReference type="UniPathway" id="UPA00135">
    <property type="reaction ID" value="UER00198"/>
</dbReference>
<evidence type="ECO:0000256" key="6">
    <source>
        <dbReference type="ARBA" id="ARBA00022723"/>
    </source>
</evidence>
<accession>L1K0Y1</accession>
<dbReference type="NCBIfam" id="TIGR01488">
    <property type="entry name" value="HAD-SF-IB"/>
    <property type="match status" value="1"/>
</dbReference>
<dbReference type="CDD" id="cd04870">
    <property type="entry name" value="ACT_PSP_1"/>
    <property type="match status" value="1"/>
</dbReference>
<dbReference type="KEGG" id="gtt:GUITHDRAFT_132604"/>
<dbReference type="InterPro" id="IPR004469">
    <property type="entry name" value="PSP"/>
</dbReference>
<evidence type="ECO:0000256" key="2">
    <source>
        <dbReference type="ARBA" id="ARBA00005135"/>
    </source>
</evidence>
<dbReference type="Gene3D" id="3.40.50.1000">
    <property type="entry name" value="HAD superfamily/HAD-like"/>
    <property type="match status" value="1"/>
</dbReference>
<dbReference type="eggNOG" id="KOG1615">
    <property type="taxonomic scope" value="Eukaryota"/>
</dbReference>
<comment type="pathway">
    <text evidence="2">Amino-acid biosynthesis; L-serine biosynthesis; L-serine from 3-phospho-D-glycerate: step 3/3.</text>
</comment>
<dbReference type="Proteomes" id="UP000011087">
    <property type="component" value="Unassembled WGS sequence"/>
</dbReference>
<evidence type="ECO:0000256" key="9">
    <source>
        <dbReference type="ARBA" id="ARBA00023299"/>
    </source>
</evidence>
<evidence type="ECO:0000256" key="5">
    <source>
        <dbReference type="ARBA" id="ARBA00022605"/>
    </source>
</evidence>
<evidence type="ECO:0000256" key="3">
    <source>
        <dbReference type="ARBA" id="ARBA00009184"/>
    </source>
</evidence>
<dbReference type="SFLD" id="SFLDS00003">
    <property type="entry name" value="Haloacid_Dehalogenase"/>
    <property type="match status" value="1"/>
</dbReference>
<dbReference type="CDD" id="cd04871">
    <property type="entry name" value="ACT_PSP_2"/>
    <property type="match status" value="1"/>
</dbReference>
<reference evidence="14" key="2">
    <citation type="submission" date="2012-11" db="EMBL/GenBank/DDBJ databases">
        <authorList>
            <person name="Kuo A."/>
            <person name="Curtis B.A."/>
            <person name="Tanifuji G."/>
            <person name="Burki F."/>
            <person name="Gruber A."/>
            <person name="Irimia M."/>
            <person name="Maruyama S."/>
            <person name="Arias M.C."/>
            <person name="Ball S.G."/>
            <person name="Gile G.H."/>
            <person name="Hirakawa Y."/>
            <person name="Hopkins J.F."/>
            <person name="Rensing S.A."/>
            <person name="Schmutz J."/>
            <person name="Symeonidi A."/>
            <person name="Elias M."/>
            <person name="Eveleigh R.J."/>
            <person name="Herman E.K."/>
            <person name="Klute M.J."/>
            <person name="Nakayama T."/>
            <person name="Obornik M."/>
            <person name="Reyes-Prieto A."/>
            <person name="Armbrust E.V."/>
            <person name="Aves S.J."/>
            <person name="Beiko R.G."/>
            <person name="Coutinho P."/>
            <person name="Dacks J.B."/>
            <person name="Durnford D.G."/>
            <person name="Fast N.M."/>
            <person name="Green B.R."/>
            <person name="Grisdale C."/>
            <person name="Hempe F."/>
            <person name="Henrissat B."/>
            <person name="Hoppner M.P."/>
            <person name="Ishida K.-I."/>
            <person name="Kim E."/>
            <person name="Koreny L."/>
            <person name="Kroth P.G."/>
            <person name="Liu Y."/>
            <person name="Malik S.-B."/>
            <person name="Maier U.G."/>
            <person name="McRose D."/>
            <person name="Mock T."/>
            <person name="Neilson J.A."/>
            <person name="Onodera N.T."/>
            <person name="Poole A.M."/>
            <person name="Pritham E.J."/>
            <person name="Richards T.A."/>
            <person name="Rocap G."/>
            <person name="Roy S.W."/>
            <person name="Sarai C."/>
            <person name="Schaack S."/>
            <person name="Shirato S."/>
            <person name="Slamovits C.H."/>
            <person name="Spencer D.F."/>
            <person name="Suzuki S."/>
            <person name="Worden A.Z."/>
            <person name="Zauner S."/>
            <person name="Barry K."/>
            <person name="Bell C."/>
            <person name="Bharti A.K."/>
            <person name="Crow J.A."/>
            <person name="Grimwood J."/>
            <person name="Kramer R."/>
            <person name="Lindquist E."/>
            <person name="Lucas S."/>
            <person name="Salamov A."/>
            <person name="McFadden G.I."/>
            <person name="Lane C.E."/>
            <person name="Keeling P.J."/>
            <person name="Gray M.W."/>
            <person name="Grigoriev I.V."/>
            <person name="Archibald J.M."/>
        </authorList>
    </citation>
    <scope>NUCLEOTIDE SEQUENCE</scope>
    <source>
        <strain evidence="14">CCMP2712</strain>
    </source>
</reference>
<dbReference type="EMBL" id="JH992968">
    <property type="protein sequence ID" value="EKX54214.1"/>
    <property type="molecule type" value="Genomic_DNA"/>
</dbReference>
<gene>
    <name evidence="12" type="ORF">GUITHDRAFT_132604</name>
</gene>
<name>L1K0Y1_GUITC</name>
<dbReference type="OMA" id="GFTYFGE"/>
<reference evidence="12 14" key="1">
    <citation type="journal article" date="2012" name="Nature">
        <title>Algal genomes reveal evolutionary mosaicism and the fate of nucleomorphs.</title>
        <authorList>
            <consortium name="DOE Joint Genome Institute"/>
            <person name="Curtis B.A."/>
            <person name="Tanifuji G."/>
            <person name="Burki F."/>
            <person name="Gruber A."/>
            <person name="Irimia M."/>
            <person name="Maruyama S."/>
            <person name="Arias M.C."/>
            <person name="Ball S.G."/>
            <person name="Gile G.H."/>
            <person name="Hirakawa Y."/>
            <person name="Hopkins J.F."/>
            <person name="Kuo A."/>
            <person name="Rensing S.A."/>
            <person name="Schmutz J."/>
            <person name="Symeonidi A."/>
            <person name="Elias M."/>
            <person name="Eveleigh R.J."/>
            <person name="Herman E.K."/>
            <person name="Klute M.J."/>
            <person name="Nakayama T."/>
            <person name="Obornik M."/>
            <person name="Reyes-Prieto A."/>
            <person name="Armbrust E.V."/>
            <person name="Aves S.J."/>
            <person name="Beiko R.G."/>
            <person name="Coutinho P."/>
            <person name="Dacks J.B."/>
            <person name="Durnford D.G."/>
            <person name="Fast N.M."/>
            <person name="Green B.R."/>
            <person name="Grisdale C.J."/>
            <person name="Hempel F."/>
            <person name="Henrissat B."/>
            <person name="Hoppner M.P."/>
            <person name="Ishida K."/>
            <person name="Kim E."/>
            <person name="Koreny L."/>
            <person name="Kroth P.G."/>
            <person name="Liu Y."/>
            <person name="Malik S.B."/>
            <person name="Maier U.G."/>
            <person name="McRose D."/>
            <person name="Mock T."/>
            <person name="Neilson J.A."/>
            <person name="Onodera N.T."/>
            <person name="Poole A.M."/>
            <person name="Pritham E.J."/>
            <person name="Richards T.A."/>
            <person name="Rocap G."/>
            <person name="Roy S.W."/>
            <person name="Sarai C."/>
            <person name="Schaack S."/>
            <person name="Shirato S."/>
            <person name="Slamovits C.H."/>
            <person name="Spencer D.F."/>
            <person name="Suzuki S."/>
            <person name="Worden A.Z."/>
            <person name="Zauner S."/>
            <person name="Barry K."/>
            <person name="Bell C."/>
            <person name="Bharti A.K."/>
            <person name="Crow J.A."/>
            <person name="Grimwood J."/>
            <person name="Kramer R."/>
            <person name="Lindquist E."/>
            <person name="Lucas S."/>
            <person name="Salamov A."/>
            <person name="McFadden G.I."/>
            <person name="Lane C.E."/>
            <person name="Keeling P.J."/>
            <person name="Gray M.W."/>
            <person name="Grigoriev I.V."/>
            <person name="Archibald J.M."/>
        </authorList>
    </citation>
    <scope>NUCLEOTIDE SEQUENCE</scope>
    <source>
        <strain evidence="12 14">CCMP2712</strain>
    </source>
</reference>
<dbReference type="GO" id="GO:0000287">
    <property type="term" value="F:magnesium ion binding"/>
    <property type="evidence" value="ECO:0007669"/>
    <property type="project" value="TreeGrafter"/>
</dbReference>
<keyword evidence="9" id="KW-0718">Serine biosynthesis</keyword>
<dbReference type="EnsemblProtists" id="EKX54214">
    <property type="protein sequence ID" value="EKX54214"/>
    <property type="gene ID" value="GUITHDRAFT_132604"/>
</dbReference>
<dbReference type="SUPFAM" id="SSF56784">
    <property type="entry name" value="HAD-like"/>
    <property type="match status" value="1"/>
</dbReference>
<keyword evidence="5" id="KW-0028">Amino-acid biosynthesis</keyword>
<dbReference type="SUPFAM" id="SSF55021">
    <property type="entry name" value="ACT-like"/>
    <property type="match status" value="1"/>
</dbReference>
<comment type="cofactor">
    <cofactor evidence="1">
        <name>Mg(2+)</name>
        <dbReference type="ChEBI" id="CHEBI:18420"/>
    </cofactor>
</comment>
<dbReference type="GeneID" id="17310737"/>
<dbReference type="OrthoDB" id="27226at2759"/>
<feature type="active site" description="Nucleophile" evidence="11">
    <location>
        <position position="205"/>
    </location>
</feature>
<dbReference type="NCBIfam" id="TIGR00338">
    <property type="entry name" value="serB"/>
    <property type="match status" value="1"/>
</dbReference>
<dbReference type="Pfam" id="PF00702">
    <property type="entry name" value="Hydrolase"/>
    <property type="match status" value="1"/>
</dbReference>
<keyword evidence="14" id="KW-1185">Reference proteome</keyword>
<protein>
    <recommendedName>
        <fullName evidence="4">phosphoserine phosphatase</fullName>
        <ecNumber evidence="4">3.1.3.3</ecNumber>
    </recommendedName>
    <alternativeName>
        <fullName evidence="10">O-phosphoserine phosphohydrolase</fullName>
    </alternativeName>
</protein>
<evidence type="ECO:0000313" key="12">
    <source>
        <dbReference type="EMBL" id="EKX54214.1"/>
    </source>
</evidence>
<dbReference type="SFLD" id="SFLDG01136">
    <property type="entry name" value="C1.6:_Phosphoserine_Phosphatas"/>
    <property type="match status" value="1"/>
</dbReference>
<dbReference type="GO" id="GO:0036424">
    <property type="term" value="F:L-phosphoserine phosphatase activity"/>
    <property type="evidence" value="ECO:0007669"/>
    <property type="project" value="InterPro"/>
</dbReference>
<reference evidence="13" key="3">
    <citation type="submission" date="2015-06" db="UniProtKB">
        <authorList>
            <consortium name="EnsemblProtists"/>
        </authorList>
    </citation>
    <scope>IDENTIFICATION</scope>
</reference>
<feature type="active site" description="Proton donor" evidence="11">
    <location>
        <position position="207"/>
    </location>
</feature>
<dbReference type="EC" id="3.1.3.3" evidence="4"/>
<dbReference type="SFLD" id="SFLDF00029">
    <property type="entry name" value="phosphoserine_phosphatase"/>
    <property type="match status" value="1"/>
</dbReference>
<evidence type="ECO:0000256" key="8">
    <source>
        <dbReference type="ARBA" id="ARBA00022842"/>
    </source>
</evidence>
<evidence type="ECO:0000256" key="10">
    <source>
        <dbReference type="ARBA" id="ARBA00031693"/>
    </source>
</evidence>
<dbReference type="STRING" id="905079.L1K0Y1"/>
<dbReference type="PANTHER" id="PTHR43344:SF2">
    <property type="entry name" value="PHOSPHOSERINE PHOSPHATASE"/>
    <property type="match status" value="1"/>
</dbReference>